<dbReference type="SUPFAM" id="SSF53720">
    <property type="entry name" value="ALDH-like"/>
    <property type="match status" value="1"/>
</dbReference>
<dbReference type="EC" id="1.2.1.50" evidence="4"/>
<dbReference type="GO" id="GO:0050062">
    <property type="term" value="F:long-chain-fatty-acyl-CoA reductase activity"/>
    <property type="evidence" value="ECO:0007669"/>
    <property type="project" value="UniProtKB-EC"/>
</dbReference>
<dbReference type="AlphaFoldDB" id="A0A9D1QCZ4"/>
<evidence type="ECO:0000256" key="7">
    <source>
        <dbReference type="ARBA" id="ARBA00023223"/>
    </source>
</evidence>
<evidence type="ECO:0000256" key="4">
    <source>
        <dbReference type="ARBA" id="ARBA00013020"/>
    </source>
</evidence>
<comment type="caution">
    <text evidence="9">The sequence shown here is derived from an EMBL/GenBank/DDBJ whole genome shotgun (WGS) entry which is preliminary data.</text>
</comment>
<keyword evidence="5" id="KW-0521">NADP</keyword>
<comment type="catalytic activity">
    <reaction evidence="8">
        <text>a long-chain fatty aldehyde + NADP(+) + CoA = a long-chain fatty acyl-CoA + NADPH + H(+)</text>
        <dbReference type="Rhea" id="RHEA:15437"/>
        <dbReference type="ChEBI" id="CHEBI:15378"/>
        <dbReference type="ChEBI" id="CHEBI:17176"/>
        <dbReference type="ChEBI" id="CHEBI:57287"/>
        <dbReference type="ChEBI" id="CHEBI:57783"/>
        <dbReference type="ChEBI" id="CHEBI:58349"/>
        <dbReference type="ChEBI" id="CHEBI:83139"/>
        <dbReference type="EC" id="1.2.1.50"/>
    </reaction>
</comment>
<evidence type="ECO:0000256" key="8">
    <source>
        <dbReference type="ARBA" id="ARBA00049412"/>
    </source>
</evidence>
<keyword evidence="7" id="KW-0455">Luminescence</keyword>
<evidence type="ECO:0000313" key="10">
    <source>
        <dbReference type="Proteomes" id="UP000823926"/>
    </source>
</evidence>
<proteinExistence type="inferred from homology"/>
<reference evidence="9" key="2">
    <citation type="submission" date="2021-04" db="EMBL/GenBank/DDBJ databases">
        <authorList>
            <person name="Gilroy R."/>
        </authorList>
    </citation>
    <scope>NUCLEOTIDE SEQUENCE</scope>
    <source>
        <strain evidence="9">ChiBcec15-1070</strain>
    </source>
</reference>
<dbReference type="Proteomes" id="UP000823926">
    <property type="component" value="Unassembled WGS sequence"/>
</dbReference>
<dbReference type="InterPro" id="IPR016161">
    <property type="entry name" value="Ald_DH/histidinol_DH"/>
</dbReference>
<comment type="pathway">
    <text evidence="2">Lipid metabolism; fatty acid reduction for biolumincescence.</text>
</comment>
<name>A0A9D1QCZ4_9BACT</name>
<evidence type="ECO:0000256" key="6">
    <source>
        <dbReference type="ARBA" id="ARBA00023002"/>
    </source>
</evidence>
<sequence length="344" mass="37675">MQDWNIAPLERLGNAFAGEEWERAVAAAGGRNSWFTRGQVERAVAAVRRGMFAPNRLREWLAAYRKPAAWQPVTVGVVTAGNLPLVGLADLAAAVAVGHRVVVKPSSKDRPLTEFVVGRLREEGAAMEVVEKLEADGVDGVIATGGDAAREAFEREFRGIPALLRGSRLSAAVLNGTESEAQLAGLAEDMFLYWGLGCRSVTRLWVPRGYDTKALAERLRLHLPFAEDEAVQYRSCYRYARAMAAMNGETWVDGGAFVLRQVAASAPPMAPKLAEVEWSEYVSVEEVAAWLALHESRLQCVSGEAPDTFPRRVALGQTQHPRWTDYADGVDTVAFLLSLQPKER</sequence>
<dbReference type="InterPro" id="IPR016162">
    <property type="entry name" value="Ald_DH_N"/>
</dbReference>
<evidence type="ECO:0000256" key="1">
    <source>
        <dbReference type="ARBA" id="ARBA00003277"/>
    </source>
</evidence>
<evidence type="ECO:0000256" key="3">
    <source>
        <dbReference type="ARBA" id="ARBA00010915"/>
    </source>
</evidence>
<dbReference type="GO" id="GO:0008218">
    <property type="term" value="P:bioluminescence"/>
    <property type="evidence" value="ECO:0007669"/>
    <property type="project" value="UniProtKB-KW"/>
</dbReference>
<evidence type="ECO:0000256" key="2">
    <source>
        <dbReference type="ARBA" id="ARBA00004908"/>
    </source>
</evidence>
<evidence type="ECO:0000313" key="9">
    <source>
        <dbReference type="EMBL" id="HIW10927.1"/>
    </source>
</evidence>
<reference evidence="9" key="1">
    <citation type="journal article" date="2021" name="PeerJ">
        <title>Extensive microbial diversity within the chicken gut microbiome revealed by metagenomics and culture.</title>
        <authorList>
            <person name="Gilroy R."/>
            <person name="Ravi A."/>
            <person name="Getino M."/>
            <person name="Pursley I."/>
            <person name="Horton D.L."/>
            <person name="Alikhan N.F."/>
            <person name="Baker D."/>
            <person name="Gharbi K."/>
            <person name="Hall N."/>
            <person name="Watson M."/>
            <person name="Adriaenssens E.M."/>
            <person name="Foster-Nyarko E."/>
            <person name="Jarju S."/>
            <person name="Secka A."/>
            <person name="Antonio M."/>
            <person name="Oren A."/>
            <person name="Chaudhuri R.R."/>
            <person name="La Ragione R."/>
            <person name="Hildebrand F."/>
            <person name="Pallen M.J."/>
        </authorList>
    </citation>
    <scope>NUCLEOTIDE SEQUENCE</scope>
    <source>
        <strain evidence="9">ChiBcec15-1070</strain>
    </source>
</reference>
<dbReference type="InterPro" id="IPR008670">
    <property type="entry name" value="CoA_reduct_LuxC"/>
</dbReference>
<dbReference type="EMBL" id="DXHL01000026">
    <property type="protein sequence ID" value="HIW10927.1"/>
    <property type="molecule type" value="Genomic_DNA"/>
</dbReference>
<protein>
    <recommendedName>
        <fullName evidence="4">long-chain-fatty-acyl-CoA reductase</fullName>
        <ecNumber evidence="4">1.2.1.50</ecNumber>
    </recommendedName>
</protein>
<dbReference type="GO" id="GO:0003995">
    <property type="term" value="F:acyl-CoA dehydrogenase activity"/>
    <property type="evidence" value="ECO:0007669"/>
    <property type="project" value="InterPro"/>
</dbReference>
<comment type="function">
    <text evidence="1">LuxC is the fatty acid reductase enzyme responsible for synthesis of the aldehyde substrate for the luminescent reaction catalyzed by luciferase.</text>
</comment>
<evidence type="ECO:0000256" key="5">
    <source>
        <dbReference type="ARBA" id="ARBA00022857"/>
    </source>
</evidence>
<gene>
    <name evidence="9" type="ORF">H9888_05420</name>
</gene>
<dbReference type="Pfam" id="PF05893">
    <property type="entry name" value="LuxC"/>
    <property type="match status" value="1"/>
</dbReference>
<keyword evidence="6" id="KW-0560">Oxidoreductase</keyword>
<comment type="similarity">
    <text evidence="3">Belongs to the LuxC family.</text>
</comment>
<dbReference type="Gene3D" id="3.40.605.10">
    <property type="entry name" value="Aldehyde Dehydrogenase, Chain A, domain 1"/>
    <property type="match status" value="1"/>
</dbReference>
<accession>A0A9D1QCZ4</accession>
<organism evidence="9 10">
    <name type="scientific">Candidatus Rikenella faecigallinarum</name>
    <dbReference type="NCBI Taxonomy" id="2838745"/>
    <lineage>
        <taxon>Bacteria</taxon>
        <taxon>Pseudomonadati</taxon>
        <taxon>Bacteroidota</taxon>
        <taxon>Bacteroidia</taxon>
        <taxon>Bacteroidales</taxon>
        <taxon>Rikenellaceae</taxon>
        <taxon>Rikenella</taxon>
    </lineage>
</organism>